<feature type="compositionally biased region" description="Polar residues" evidence="1">
    <location>
        <begin position="7"/>
        <end position="16"/>
    </location>
</feature>
<feature type="region of interest" description="Disordered" evidence="1">
    <location>
        <begin position="1"/>
        <end position="20"/>
    </location>
</feature>
<dbReference type="AlphaFoldDB" id="A0A7C8Z3S2"/>
<evidence type="ECO:0000313" key="2">
    <source>
        <dbReference type="EMBL" id="MBA4633656.1"/>
    </source>
</evidence>
<evidence type="ECO:0000256" key="1">
    <source>
        <dbReference type="SAM" id="MobiDB-lite"/>
    </source>
</evidence>
<proteinExistence type="predicted"/>
<organism evidence="2">
    <name type="scientific">Opuntia streptacantha</name>
    <name type="common">Prickly pear cactus</name>
    <name type="synonym">Opuntia cardona</name>
    <dbReference type="NCBI Taxonomy" id="393608"/>
    <lineage>
        <taxon>Eukaryota</taxon>
        <taxon>Viridiplantae</taxon>
        <taxon>Streptophyta</taxon>
        <taxon>Embryophyta</taxon>
        <taxon>Tracheophyta</taxon>
        <taxon>Spermatophyta</taxon>
        <taxon>Magnoliopsida</taxon>
        <taxon>eudicotyledons</taxon>
        <taxon>Gunneridae</taxon>
        <taxon>Pentapetalae</taxon>
        <taxon>Caryophyllales</taxon>
        <taxon>Cactineae</taxon>
        <taxon>Cactaceae</taxon>
        <taxon>Opuntioideae</taxon>
        <taxon>Opuntia</taxon>
    </lineage>
</organism>
<accession>A0A7C8Z3S2</accession>
<reference evidence="2" key="1">
    <citation type="journal article" date="2013" name="J. Plant Res.">
        <title>Effect of fungi and light on seed germination of three Opuntia species from semiarid lands of central Mexico.</title>
        <authorList>
            <person name="Delgado-Sanchez P."/>
            <person name="Jimenez-Bremont J.F."/>
            <person name="Guerrero-Gonzalez Mde L."/>
            <person name="Flores J."/>
        </authorList>
    </citation>
    <scope>NUCLEOTIDE SEQUENCE</scope>
    <source>
        <tissue evidence="2">Cladode</tissue>
    </source>
</reference>
<protein>
    <submittedName>
        <fullName evidence="2">Uncharacterized protein</fullName>
    </submittedName>
</protein>
<feature type="region of interest" description="Disordered" evidence="1">
    <location>
        <begin position="35"/>
        <end position="55"/>
    </location>
</feature>
<sequence>MVGRTSEAPNSKSDPSIQLYDDLNTPHRTVLIDRDSDVGSNRHGRSVEKGGPDVHGVGVLISGRDAGWEGDLLIMISGVACQAVVVDSDLVVGVLGLNRDLEDRRQGGPRDIEAVYGGVLEEEPGLGWLQHGPNDQDR</sequence>
<dbReference type="EMBL" id="GISG01087699">
    <property type="protein sequence ID" value="MBA4633656.1"/>
    <property type="molecule type" value="Transcribed_RNA"/>
</dbReference>
<name>A0A7C8Z3S2_OPUST</name>
<reference evidence="2" key="2">
    <citation type="submission" date="2020-07" db="EMBL/GenBank/DDBJ databases">
        <authorList>
            <person name="Vera ALvarez R."/>
            <person name="Arias-Moreno D.M."/>
            <person name="Jimenez-Jacinto V."/>
            <person name="Jimenez-Bremont J.F."/>
            <person name="Swaminathan K."/>
            <person name="Moose S.P."/>
            <person name="Guerrero-Gonzalez M.L."/>
            <person name="Marino-Ramirez L."/>
            <person name="Landsman D."/>
            <person name="Rodriguez-Kessler M."/>
            <person name="Delgado-Sanchez P."/>
        </authorList>
    </citation>
    <scope>NUCLEOTIDE SEQUENCE</scope>
    <source>
        <tissue evidence="2">Cladode</tissue>
    </source>
</reference>